<organism evidence="1 2">
    <name type="scientific">Protopolystoma xenopodis</name>
    <dbReference type="NCBI Taxonomy" id="117903"/>
    <lineage>
        <taxon>Eukaryota</taxon>
        <taxon>Metazoa</taxon>
        <taxon>Spiralia</taxon>
        <taxon>Lophotrochozoa</taxon>
        <taxon>Platyhelminthes</taxon>
        <taxon>Monogenea</taxon>
        <taxon>Polyopisthocotylea</taxon>
        <taxon>Polystomatidea</taxon>
        <taxon>Polystomatidae</taxon>
        <taxon>Protopolystoma</taxon>
    </lineage>
</organism>
<comment type="caution">
    <text evidence="1">The sequence shown here is derived from an EMBL/GenBank/DDBJ whole genome shotgun (WGS) entry which is preliminary data.</text>
</comment>
<name>A0A448X267_9PLAT</name>
<evidence type="ECO:0000313" key="2">
    <source>
        <dbReference type="Proteomes" id="UP000784294"/>
    </source>
</evidence>
<reference evidence="1" key="1">
    <citation type="submission" date="2018-11" db="EMBL/GenBank/DDBJ databases">
        <authorList>
            <consortium name="Pathogen Informatics"/>
        </authorList>
    </citation>
    <scope>NUCLEOTIDE SEQUENCE</scope>
</reference>
<gene>
    <name evidence="1" type="ORF">PXEA_LOCUS19420</name>
</gene>
<keyword evidence="2" id="KW-1185">Reference proteome</keyword>
<proteinExistence type="predicted"/>
<accession>A0A448X267</accession>
<evidence type="ECO:0000313" key="1">
    <source>
        <dbReference type="EMBL" id="VEL25980.1"/>
    </source>
</evidence>
<sequence>MIACLVRAGAHLDATNRSGVCLLDARYRSLLTEARISPLNYTTLACLAARAANLAGLTATRTDVQACLPDHLIAFLALH</sequence>
<protein>
    <submittedName>
        <fullName evidence="1">Uncharacterized protein</fullName>
    </submittedName>
</protein>
<dbReference type="Proteomes" id="UP000784294">
    <property type="component" value="Unassembled WGS sequence"/>
</dbReference>
<dbReference type="OrthoDB" id="10615439at2759"/>
<dbReference type="AlphaFoldDB" id="A0A448X267"/>
<dbReference type="EMBL" id="CAAALY010077328">
    <property type="protein sequence ID" value="VEL25980.1"/>
    <property type="molecule type" value="Genomic_DNA"/>
</dbReference>